<dbReference type="PANTHER" id="PTHR43441">
    <property type="entry name" value="RIBOSOMAL-PROTEIN-SERINE ACETYLTRANSFERASE"/>
    <property type="match status" value="1"/>
</dbReference>
<sequence length="92" mass="10124">MQFERKRRRGGEGTGTRPGGIASAAVTALTTWAFAQLPLHRIELCHAVANRASCRVAVRAGYPAEGTLRESYRYGDGRRYDEHPHARLATDG</sequence>
<dbReference type="Proteomes" id="UP000246050">
    <property type="component" value="Unassembled WGS sequence"/>
</dbReference>
<dbReference type="AlphaFoldDB" id="A0A317CYU5"/>
<dbReference type="Pfam" id="PF13302">
    <property type="entry name" value="Acetyltransf_3"/>
    <property type="match status" value="1"/>
</dbReference>
<evidence type="ECO:0000256" key="1">
    <source>
        <dbReference type="SAM" id="MobiDB-lite"/>
    </source>
</evidence>
<dbReference type="OrthoDB" id="2061990at2"/>
<name>A0A317CYU5_9ACTN</name>
<reference evidence="3 4" key="1">
    <citation type="submission" date="2018-05" db="EMBL/GenBank/DDBJ databases">
        <title>Micromonosporas from Atacama Desert.</title>
        <authorList>
            <person name="Carro L."/>
            <person name="Golinska P."/>
            <person name="Klenk H.-P."/>
            <person name="Goodfellow M."/>
        </authorList>
    </citation>
    <scope>NUCLEOTIDE SEQUENCE [LARGE SCALE GENOMIC DNA]</scope>
    <source>
        <strain evidence="3 4">4G51</strain>
    </source>
</reference>
<dbReference type="InterPro" id="IPR051908">
    <property type="entry name" value="Ribosomal_N-acetyltransferase"/>
</dbReference>
<gene>
    <name evidence="3" type="ORF">DKT69_36300</name>
</gene>
<dbReference type="InterPro" id="IPR000182">
    <property type="entry name" value="GNAT_dom"/>
</dbReference>
<feature type="region of interest" description="Disordered" evidence="1">
    <location>
        <begin position="1"/>
        <end position="20"/>
    </location>
</feature>
<proteinExistence type="predicted"/>
<dbReference type="GO" id="GO:0005737">
    <property type="term" value="C:cytoplasm"/>
    <property type="evidence" value="ECO:0007669"/>
    <property type="project" value="TreeGrafter"/>
</dbReference>
<evidence type="ECO:0000313" key="3">
    <source>
        <dbReference type="EMBL" id="PWR06716.1"/>
    </source>
</evidence>
<accession>A0A317CYU5</accession>
<organism evidence="3 4">
    <name type="scientific">Micromonospora sicca</name>
    <dbReference type="NCBI Taxonomy" id="2202420"/>
    <lineage>
        <taxon>Bacteria</taxon>
        <taxon>Bacillati</taxon>
        <taxon>Actinomycetota</taxon>
        <taxon>Actinomycetes</taxon>
        <taxon>Micromonosporales</taxon>
        <taxon>Micromonosporaceae</taxon>
        <taxon>Micromonospora</taxon>
    </lineage>
</organism>
<evidence type="ECO:0000313" key="4">
    <source>
        <dbReference type="Proteomes" id="UP000246050"/>
    </source>
</evidence>
<evidence type="ECO:0000259" key="2">
    <source>
        <dbReference type="Pfam" id="PF13302"/>
    </source>
</evidence>
<dbReference type="SUPFAM" id="SSF55729">
    <property type="entry name" value="Acyl-CoA N-acyltransferases (Nat)"/>
    <property type="match status" value="1"/>
</dbReference>
<protein>
    <recommendedName>
        <fullName evidence="2">N-acetyltransferase domain-containing protein</fullName>
    </recommendedName>
</protein>
<dbReference type="EMBL" id="QGKS01000503">
    <property type="protein sequence ID" value="PWR06716.1"/>
    <property type="molecule type" value="Genomic_DNA"/>
</dbReference>
<comment type="caution">
    <text evidence="3">The sequence shown here is derived from an EMBL/GenBank/DDBJ whole genome shotgun (WGS) entry which is preliminary data.</text>
</comment>
<dbReference type="Gene3D" id="3.40.630.30">
    <property type="match status" value="1"/>
</dbReference>
<dbReference type="PANTHER" id="PTHR43441:SF10">
    <property type="entry name" value="ACETYLTRANSFERASE"/>
    <property type="match status" value="1"/>
</dbReference>
<dbReference type="GO" id="GO:0008999">
    <property type="term" value="F:protein-N-terminal-alanine acetyltransferase activity"/>
    <property type="evidence" value="ECO:0007669"/>
    <property type="project" value="TreeGrafter"/>
</dbReference>
<feature type="domain" description="N-acetyltransferase" evidence="2">
    <location>
        <begin position="19"/>
        <end position="62"/>
    </location>
</feature>
<dbReference type="InterPro" id="IPR016181">
    <property type="entry name" value="Acyl_CoA_acyltransferase"/>
</dbReference>
<dbReference type="GO" id="GO:1990189">
    <property type="term" value="F:protein N-terminal-serine acetyltransferase activity"/>
    <property type="evidence" value="ECO:0007669"/>
    <property type="project" value="TreeGrafter"/>
</dbReference>